<dbReference type="GO" id="GO:0003955">
    <property type="term" value="F:NAD(P)H dehydrogenase (quinone) activity"/>
    <property type="evidence" value="ECO:0007669"/>
    <property type="project" value="InterPro"/>
</dbReference>
<comment type="similarity">
    <text evidence="1">Belongs to the WrbA family.</text>
</comment>
<dbReference type="Pfam" id="PF03358">
    <property type="entry name" value="FMN_red"/>
    <property type="match status" value="1"/>
</dbReference>
<dbReference type="SUPFAM" id="SSF52218">
    <property type="entry name" value="Flavoproteins"/>
    <property type="match status" value="1"/>
</dbReference>
<evidence type="ECO:0000313" key="4">
    <source>
        <dbReference type="Proteomes" id="UP000794436"/>
    </source>
</evidence>
<dbReference type="FunFam" id="3.40.50.360:FF:000001">
    <property type="entry name" value="NAD(P)H dehydrogenase (Quinone) FQR1-like"/>
    <property type="match status" value="1"/>
</dbReference>
<sequence length="200" mass="21004">MAKVAIIYYSTYGHIATVAEAIKEGVEKAEGVTATIYQVPETLSEEVLGKLHAAPKKDHPVATADTLKEYDGILFGFPTRFGSQPAQVKAFFDSTGGLWATGALVGKTAGLFFSTGTLGGGQETTAYTALPFFAHQGLTYVPLGYRSPLLFNLEEVHGGSPWGAGTLAGADGSRQPSTLELDVAKVQGESFANVTKKLSA</sequence>
<dbReference type="OrthoDB" id="504689at2759"/>
<dbReference type="AlphaFoldDB" id="A0A8K1CGB6"/>
<dbReference type="PANTHER" id="PTHR30546">
    <property type="entry name" value="FLAVODOXIN-RELATED PROTEIN WRBA-RELATED"/>
    <property type="match status" value="1"/>
</dbReference>
<dbReference type="PROSITE" id="PS50902">
    <property type="entry name" value="FLAVODOXIN_LIKE"/>
    <property type="match status" value="1"/>
</dbReference>
<reference evidence="3" key="1">
    <citation type="submission" date="2019-03" db="EMBL/GenBank/DDBJ databases">
        <title>Long read genome sequence of the mycoparasitic Pythium oligandrum ATCC 38472 isolated from sugarbeet rhizosphere.</title>
        <authorList>
            <person name="Gaulin E."/>
        </authorList>
    </citation>
    <scope>NUCLEOTIDE SEQUENCE</scope>
    <source>
        <strain evidence="3">ATCC 38472_TT</strain>
    </source>
</reference>
<dbReference type="InterPro" id="IPR029039">
    <property type="entry name" value="Flavoprotein-like_sf"/>
</dbReference>
<comment type="caution">
    <text evidence="3">The sequence shown here is derived from an EMBL/GenBank/DDBJ whole genome shotgun (WGS) entry which is preliminary data.</text>
</comment>
<evidence type="ECO:0000256" key="1">
    <source>
        <dbReference type="ARBA" id="ARBA00006961"/>
    </source>
</evidence>
<feature type="domain" description="Flavodoxin-like" evidence="2">
    <location>
        <begin position="4"/>
        <end position="191"/>
    </location>
</feature>
<proteinExistence type="inferred from homology"/>
<dbReference type="PANTHER" id="PTHR30546:SF23">
    <property type="entry name" value="FLAVOPROTEIN-LIKE PROTEIN YCP4-RELATED"/>
    <property type="match status" value="1"/>
</dbReference>
<dbReference type="InterPro" id="IPR010089">
    <property type="entry name" value="Flavoprotein_WrbA-like"/>
</dbReference>
<name>A0A8K1CGB6_PYTOL</name>
<keyword evidence="4" id="KW-1185">Reference proteome</keyword>
<dbReference type="NCBIfam" id="NF002999">
    <property type="entry name" value="PRK03767.1"/>
    <property type="match status" value="1"/>
</dbReference>
<gene>
    <name evidence="3" type="ORF">Poli38472_005127</name>
</gene>
<evidence type="ECO:0000259" key="2">
    <source>
        <dbReference type="PROSITE" id="PS50902"/>
    </source>
</evidence>
<dbReference type="Proteomes" id="UP000794436">
    <property type="component" value="Unassembled WGS sequence"/>
</dbReference>
<dbReference type="Gene3D" id="3.40.50.360">
    <property type="match status" value="1"/>
</dbReference>
<dbReference type="NCBIfam" id="TIGR01755">
    <property type="entry name" value="flav_wrbA"/>
    <property type="match status" value="1"/>
</dbReference>
<dbReference type="InterPro" id="IPR008254">
    <property type="entry name" value="Flavodoxin/NO_synth"/>
</dbReference>
<evidence type="ECO:0000313" key="3">
    <source>
        <dbReference type="EMBL" id="TMW62509.1"/>
    </source>
</evidence>
<dbReference type="GO" id="GO:0016020">
    <property type="term" value="C:membrane"/>
    <property type="evidence" value="ECO:0007669"/>
    <property type="project" value="TreeGrafter"/>
</dbReference>
<dbReference type="InterPro" id="IPR005025">
    <property type="entry name" value="FMN_Rdtase-like_dom"/>
</dbReference>
<accession>A0A8K1CGB6</accession>
<dbReference type="EMBL" id="SPLM01000073">
    <property type="protein sequence ID" value="TMW62509.1"/>
    <property type="molecule type" value="Genomic_DNA"/>
</dbReference>
<dbReference type="GO" id="GO:0010181">
    <property type="term" value="F:FMN binding"/>
    <property type="evidence" value="ECO:0007669"/>
    <property type="project" value="InterPro"/>
</dbReference>
<organism evidence="3 4">
    <name type="scientific">Pythium oligandrum</name>
    <name type="common">Mycoparasitic fungus</name>
    <dbReference type="NCBI Taxonomy" id="41045"/>
    <lineage>
        <taxon>Eukaryota</taxon>
        <taxon>Sar</taxon>
        <taxon>Stramenopiles</taxon>
        <taxon>Oomycota</taxon>
        <taxon>Peronosporomycetes</taxon>
        <taxon>Pythiales</taxon>
        <taxon>Pythiaceae</taxon>
        <taxon>Pythium</taxon>
    </lineage>
</organism>
<protein>
    <recommendedName>
        <fullName evidence="2">Flavodoxin-like domain-containing protein</fullName>
    </recommendedName>
</protein>